<evidence type="ECO:0000313" key="4">
    <source>
        <dbReference type="Proteomes" id="UP000054826"/>
    </source>
</evidence>
<dbReference type="Proteomes" id="UP000054826">
    <property type="component" value="Unassembled WGS sequence"/>
</dbReference>
<accession>A0A0V1I5X4</accession>
<comment type="caution">
    <text evidence="1">The sequence shown here is derived from an EMBL/GenBank/DDBJ whole genome shotgun (WGS) entry which is preliminary data.</text>
</comment>
<dbReference type="AlphaFoldDB" id="A0A0V1I5X4"/>
<gene>
    <name evidence="1" type="ORF">T4B_5921</name>
    <name evidence="2" type="ORF">T4C_10651</name>
</gene>
<dbReference type="EMBL" id="JYDV01000012">
    <property type="protein sequence ID" value="KRZ42803.1"/>
    <property type="molecule type" value="Genomic_DNA"/>
</dbReference>
<sequence>MAMGVNDSGHQRTFHQEASVYGSKSEYHIRHTSHPAAQETTLILASVSIRIHNYIIKSEFG</sequence>
<proteinExistence type="predicted"/>
<evidence type="ECO:0000313" key="2">
    <source>
        <dbReference type="EMBL" id="KRZ42803.1"/>
    </source>
</evidence>
<organism evidence="1 3">
    <name type="scientific">Trichinella pseudospiralis</name>
    <name type="common">Parasitic roundworm</name>
    <dbReference type="NCBI Taxonomy" id="6337"/>
    <lineage>
        <taxon>Eukaryota</taxon>
        <taxon>Metazoa</taxon>
        <taxon>Ecdysozoa</taxon>
        <taxon>Nematoda</taxon>
        <taxon>Enoplea</taxon>
        <taxon>Dorylaimia</taxon>
        <taxon>Trichinellida</taxon>
        <taxon>Trichinellidae</taxon>
        <taxon>Trichinella</taxon>
    </lineage>
</organism>
<dbReference type="EMBL" id="JYDS01000286">
    <property type="protein sequence ID" value="KRZ18249.1"/>
    <property type="molecule type" value="Genomic_DNA"/>
</dbReference>
<dbReference type="Proteomes" id="UP000054805">
    <property type="component" value="Unassembled WGS sequence"/>
</dbReference>
<reference evidence="3 4" key="1">
    <citation type="submission" date="2015-01" db="EMBL/GenBank/DDBJ databases">
        <title>Evolution of Trichinella species and genotypes.</title>
        <authorList>
            <person name="Korhonen P.K."/>
            <person name="Edoardo P."/>
            <person name="Giuseppe L.R."/>
            <person name="Gasser R.B."/>
        </authorList>
    </citation>
    <scope>NUCLEOTIDE SEQUENCE [LARGE SCALE GENOMIC DNA]</scope>
    <source>
        <strain evidence="2">ISS176</strain>
        <strain evidence="1">ISS588</strain>
    </source>
</reference>
<protein>
    <submittedName>
        <fullName evidence="1">Uncharacterized protein</fullName>
    </submittedName>
</protein>
<evidence type="ECO:0000313" key="1">
    <source>
        <dbReference type="EMBL" id="KRZ18249.1"/>
    </source>
</evidence>
<keyword evidence="3" id="KW-1185">Reference proteome</keyword>
<evidence type="ECO:0000313" key="3">
    <source>
        <dbReference type="Proteomes" id="UP000054805"/>
    </source>
</evidence>
<name>A0A0V1I5X4_TRIPS</name>